<dbReference type="InterPro" id="IPR020011">
    <property type="entry name" value="FimV_C"/>
</dbReference>
<protein>
    <recommendedName>
        <fullName evidence="5">Tetratricopeptide repeat protein</fullName>
    </recommendedName>
</protein>
<dbReference type="AlphaFoldDB" id="A0A5P3MTR5"/>
<keyword evidence="4" id="KW-1185">Reference proteome</keyword>
<evidence type="ECO:0008006" key="5">
    <source>
        <dbReference type="Google" id="ProtNLM"/>
    </source>
</evidence>
<organism evidence="3 4">
    <name type="scientific">Neisseria animalis</name>
    <dbReference type="NCBI Taxonomy" id="492"/>
    <lineage>
        <taxon>Bacteria</taxon>
        <taxon>Pseudomonadati</taxon>
        <taxon>Pseudomonadota</taxon>
        <taxon>Betaproteobacteria</taxon>
        <taxon>Neisseriales</taxon>
        <taxon>Neisseriaceae</taxon>
        <taxon>Neisseria</taxon>
    </lineage>
</organism>
<feature type="transmembrane region" description="Helical" evidence="2">
    <location>
        <begin position="77"/>
        <end position="95"/>
    </location>
</feature>
<dbReference type="Gene3D" id="1.20.58.2200">
    <property type="match status" value="1"/>
</dbReference>
<dbReference type="InterPro" id="IPR038440">
    <property type="entry name" value="FimV_C_sf"/>
</dbReference>
<dbReference type="NCBIfam" id="TIGR03504">
    <property type="entry name" value="FimV_Cterm"/>
    <property type="match status" value="1"/>
</dbReference>
<keyword evidence="2" id="KW-0812">Transmembrane</keyword>
<accession>A0A5P3MTR5</accession>
<evidence type="ECO:0000313" key="3">
    <source>
        <dbReference type="EMBL" id="QEY25007.1"/>
    </source>
</evidence>
<dbReference type="Proteomes" id="UP000325536">
    <property type="component" value="Chromosome"/>
</dbReference>
<dbReference type="KEGG" id="naq:D0T90_06465"/>
<dbReference type="OrthoDB" id="5298707at2"/>
<evidence type="ECO:0000313" key="4">
    <source>
        <dbReference type="Proteomes" id="UP000325536"/>
    </source>
</evidence>
<evidence type="ECO:0000256" key="2">
    <source>
        <dbReference type="SAM" id="Phobius"/>
    </source>
</evidence>
<feature type="region of interest" description="Disordered" evidence="1">
    <location>
        <begin position="101"/>
        <end position="140"/>
    </location>
</feature>
<reference evidence="3 4" key="1">
    <citation type="submission" date="2018-08" db="EMBL/GenBank/DDBJ databases">
        <title>Neisseria animalis ATCC 49930 complete genome.</title>
        <authorList>
            <person name="Veseli I.A."/>
            <person name="Mascarenhas dos Santos A.C."/>
            <person name="Buttler R."/>
            <person name="Pombert J.-F."/>
        </authorList>
    </citation>
    <scope>NUCLEOTIDE SEQUENCE [LARGE SCALE GENOMIC DNA]</scope>
    <source>
        <strain evidence="3 4">ATCC 49930</strain>
    </source>
</reference>
<dbReference type="Pfam" id="PF14559">
    <property type="entry name" value="TPR_19"/>
    <property type="match status" value="1"/>
</dbReference>
<gene>
    <name evidence="3" type="ORF">D0T90_06465</name>
</gene>
<sequence length="246" mass="25786">MPSANLPMESADGLSHEAQVKNEAAAVSSVSAASDISVAEAVAASAEVEAAVEAALPEQTASAAPVQHKTADSNGYIWHWLLLGCVALAALMTVVKRKNKSEQGAEQPLFADGTSNGMPSVEAAQTPPMQKDADRPSAKPLAEAVGNTADMPATAELAGQTDTRPEPLFADGMQTAADTARHRLGAVPHPAEGLTVPLTAKYDLAQMYIELGDWEEARATLLELSEEADDRLLAEVHTLLGRLDNR</sequence>
<keyword evidence="2" id="KW-1133">Transmembrane helix</keyword>
<proteinExistence type="predicted"/>
<evidence type="ECO:0000256" key="1">
    <source>
        <dbReference type="SAM" id="MobiDB-lite"/>
    </source>
</evidence>
<name>A0A5P3MTR5_NEIAN</name>
<keyword evidence="2" id="KW-0472">Membrane</keyword>
<dbReference type="EMBL" id="CP031699">
    <property type="protein sequence ID" value="QEY25007.1"/>
    <property type="molecule type" value="Genomic_DNA"/>
</dbReference>